<dbReference type="InterPro" id="IPR039537">
    <property type="entry name" value="Retrotran_Ty1/copia-like"/>
</dbReference>
<accession>A0ABQ5BJ19</accession>
<gene>
    <name evidence="5" type="ORF">Tco_0861114</name>
</gene>
<comment type="caution">
    <text evidence="5">The sequence shown here is derived from an EMBL/GenBank/DDBJ whole genome shotgun (WGS) entry which is preliminary data.</text>
</comment>
<dbReference type="PROSITE" id="PS50994">
    <property type="entry name" value="INTEGRASE"/>
    <property type="match status" value="1"/>
</dbReference>
<feature type="compositionally biased region" description="Pro residues" evidence="3">
    <location>
        <begin position="1086"/>
        <end position="1095"/>
    </location>
</feature>
<keyword evidence="6" id="KW-1185">Reference proteome</keyword>
<feature type="region of interest" description="Disordered" evidence="3">
    <location>
        <begin position="842"/>
        <end position="889"/>
    </location>
</feature>
<feature type="region of interest" description="Disordered" evidence="3">
    <location>
        <begin position="1550"/>
        <end position="1604"/>
    </location>
</feature>
<feature type="compositionally biased region" description="Basic and acidic residues" evidence="3">
    <location>
        <begin position="2024"/>
        <end position="2034"/>
    </location>
</feature>
<sequence length="2219" mass="245673">MAMLSLRINRFEKKAGRKMNYNNQQPARFDRRKVTAVKNNEPKALVSVIREMHGVPPSNTELYIAQAMTKSNDFVSCDNSDKSSDSETYASCDSSLKTKTKDFPPAVDIKTLPESDVEDPNSTAGSPSFSCSENVKSPRIFCNKSGMNNRNVCKNNSVRVKKCFVCGSKLHLIKDCDFYNCVDSVPCKSKAASVPAGGSDPATRNRPAVNSAGRPNPTGRVGQAAHRAAAQSNPAGWSKSPAPVSAGRPVSAGWFNPAARPYFRPSSVYFNNMYWPELYDPMYMNEGRWGTAGDPSIDNDIGIVDSGCSRSMTGNKEKLDDFVQVKGGIVKFGGGDGRISGKGTIRTSKLDFENVYYVEELQHFNLFSVSQICDKKNKVLFTDTDCLVLTEEFQLPDESQVVLRIPRERDLYTFSISELQPEQNVTCLVAKASLDESTRWHRRMAHVNFKTINKLAKEGLVDGLPLKVFTNEHNCVACNKGKQHKASYKHISAVRLITETLQLLHMDLFGPTNIRSIDQKYYSLVVTDDFSRFTWTFFLGTKDETFYVLKEFIALIENQLNKKVKGIRCDNGTEFKNAKLIELCGEKGIKRDYSNPRTPQQNGVAERKNRTLIEAARTMLADSKLPTMFWTEAVSTACYVLNRVSITNPHNKTPYELISGKVPQIGYTRFKTDKPAGSQETNINAGTQDHDSDSEVDEQVIVIMQKSLLSFKHKNMKAEVAAADIFWLSVLTRTAEIISQAEAVIRNQVVTADRDPAGIDSTGGVSAGSTSAGSDPAGGPLSSNGPSVLERNADYAEELAKLQTQEYEAKDAAARYGYLFSQETAEIISQAEAVIRNQGVTADRDPAGIDSTGGVSAGSTSAGSDPAGGNSAGSFPPADCYESAGQGNPAVSTSVSADFIPVHADESTLPPGQSLGSSENTTRFPVPSDVCKDNLSSGIFTSSFYDADFSATLTNLAPAMEVNPVPTKRVNIIHPQPNFNYLFACFPFSVITNCIAKALEDLIGAAMVIEEEGIDYDELDVKSTFSMEKLNDEVVVKALYGLIKHIEPGNAAANVAACSAAEAHLVPPSPPVSPIREPTPERDPSPDPASPPTPPALTFIFEEPVVFGPEPRPVGYVDPDVIEPIIFGPQPRPHGYVDPDFVEPIIFGPQPRPDKYLEPEDLGNIISIEDDTTHDGFHVESPVWPDDAPTPTADAAGRAEDPALLTDLSAKLDRCMGRIDSLETELGKSKKIMGGAILTLVSRVKKLEKTVKQLRETRLVVDASAAEGDVDIQDDIDLDGLSRMASTALGHDQPAVPSEDVEEQAEEEVPLRRKRSAYRRARTEFSSPAFEQFPANLSAGGRLHTAVPEPAGPSVAADKGKSPMPDLDIPAEFLAEDAQARKRFAEEQASERLVQRLRAEDLAQEDLPHVSEERAKELDDLMMRMTETDWLTLMMQVGSNPALARELLGADVNEENFIERMNAVKEKKKRALADLRYRALKGKPMKKSEVTQMMRNFVKNQWCAAHNGTITMKDVKAMNPQQLIEEYEYICRRLEKDRLLSAQYNLFRPKPAITEPPSKRQRVERVSSQPASVPAATTLPADDPDSAGGGSSNPAGSATPMTGSAAFNTAGGAFGAPATDSTVTTTAAMDSAGSRRKLGVSPFADSAADPSPFLSSIAGGPSPSYVSTAQIPIVVLFESTSGGINEFFLESDKEEQIGMSRVVADPDSDDEVLAKIIFRGKSISGDGVVLVDKLPDDEIVDPRVKVETVSEFASSPPRSRRKHLGVRSDDFLWDKPVEDFFSSESESDDDMENYIPPLPYGAFKDWEIVSCPPGNSYIHVYYQENRRRKYFTYLKQLLPHVYREDLLLLRRRMNRYFRLNPEVDVGLELWRDVNMLCQSLHPDDVEDFWRTQDDWIMSSWKLYPKSSVHVLDLTNGKTVYMFVDKFYPIRATLLERMLRHRLRVLTSYCRDVVVAGNIIQTFQAGLRQAYEYIASAPIAKALGRCAFDVVLQLILLVIDVHAVSFELLFGCLLATILTESKEEVQEESKEEESKRKRKLGTRKKMTSKEKERFIQNTSEDDKCLGTKPQDDKVEHLEEINQNVVIRSNGQKRYFSTLMRVLSIFDREDFDVGVFWGDLMVMFNPDDEDKFWNSQQDWNIVSWKLHGSSGVHTLVTEAGLVIHMLVEKKYPLRKKVLLQMLELKLESEEDSTMALELIRFVKKLVAELEPEDSNGDEEDL</sequence>
<evidence type="ECO:0000259" key="4">
    <source>
        <dbReference type="PROSITE" id="PS50994"/>
    </source>
</evidence>
<feature type="compositionally biased region" description="Low complexity" evidence="3">
    <location>
        <begin position="852"/>
        <end position="864"/>
    </location>
</feature>
<feature type="region of interest" description="Disordered" evidence="3">
    <location>
        <begin position="106"/>
        <end position="132"/>
    </location>
</feature>
<feature type="coiled-coil region" evidence="2">
    <location>
        <begin position="1205"/>
        <end position="1257"/>
    </location>
</feature>
<dbReference type="PANTHER" id="PTHR42648">
    <property type="entry name" value="TRANSPOSASE, PUTATIVE-RELATED"/>
    <property type="match status" value="1"/>
</dbReference>
<feature type="region of interest" description="Disordered" evidence="3">
    <location>
        <begin position="191"/>
        <end position="243"/>
    </location>
</feature>
<keyword evidence="1" id="KW-0645">Protease</keyword>
<dbReference type="EMBL" id="BQNB010013282">
    <property type="protein sequence ID" value="GJT14072.1"/>
    <property type="molecule type" value="Genomic_DNA"/>
</dbReference>
<evidence type="ECO:0000256" key="1">
    <source>
        <dbReference type="ARBA" id="ARBA00022670"/>
    </source>
</evidence>
<dbReference type="InterPro" id="IPR036397">
    <property type="entry name" value="RNaseH_sf"/>
</dbReference>
<feature type="compositionally biased region" description="Low complexity" evidence="3">
    <location>
        <begin position="1592"/>
        <end position="1604"/>
    </location>
</feature>
<feature type="region of interest" description="Disordered" evidence="3">
    <location>
        <begin position="754"/>
        <end position="788"/>
    </location>
</feature>
<feature type="domain" description="Integrase catalytic" evidence="4">
    <location>
        <begin position="495"/>
        <end position="662"/>
    </location>
</feature>
<organism evidence="5 6">
    <name type="scientific">Tanacetum coccineum</name>
    <dbReference type="NCBI Taxonomy" id="301880"/>
    <lineage>
        <taxon>Eukaryota</taxon>
        <taxon>Viridiplantae</taxon>
        <taxon>Streptophyta</taxon>
        <taxon>Embryophyta</taxon>
        <taxon>Tracheophyta</taxon>
        <taxon>Spermatophyta</taxon>
        <taxon>Magnoliopsida</taxon>
        <taxon>eudicotyledons</taxon>
        <taxon>Gunneridae</taxon>
        <taxon>Pentapetalae</taxon>
        <taxon>asterids</taxon>
        <taxon>campanulids</taxon>
        <taxon>Asterales</taxon>
        <taxon>Asteraceae</taxon>
        <taxon>Asteroideae</taxon>
        <taxon>Anthemideae</taxon>
        <taxon>Anthemidinae</taxon>
        <taxon>Tanacetum</taxon>
    </lineage>
</organism>
<dbReference type="InterPro" id="IPR012337">
    <property type="entry name" value="RNaseH-like_sf"/>
</dbReference>
<reference evidence="5" key="2">
    <citation type="submission" date="2022-01" db="EMBL/GenBank/DDBJ databases">
        <authorList>
            <person name="Yamashiro T."/>
            <person name="Shiraishi A."/>
            <person name="Satake H."/>
            <person name="Nakayama K."/>
        </authorList>
    </citation>
    <scope>NUCLEOTIDE SEQUENCE</scope>
</reference>
<feature type="region of interest" description="Disordered" evidence="3">
    <location>
        <begin position="2024"/>
        <end position="2046"/>
    </location>
</feature>
<feature type="compositionally biased region" description="Acidic residues" evidence="3">
    <location>
        <begin position="1299"/>
        <end position="1308"/>
    </location>
</feature>
<dbReference type="Pfam" id="PF13976">
    <property type="entry name" value="gag_pre-integrs"/>
    <property type="match status" value="1"/>
</dbReference>
<keyword evidence="1" id="KW-0378">Hydrolase</keyword>
<feature type="compositionally biased region" description="Basic residues" evidence="3">
    <location>
        <begin position="2035"/>
        <end position="2045"/>
    </location>
</feature>
<proteinExistence type="predicted"/>
<dbReference type="SUPFAM" id="SSF53098">
    <property type="entry name" value="Ribonuclease H-like"/>
    <property type="match status" value="1"/>
</dbReference>
<feature type="compositionally biased region" description="Polar residues" evidence="3">
    <location>
        <begin position="120"/>
        <end position="132"/>
    </location>
</feature>
<dbReference type="InterPro" id="IPR054722">
    <property type="entry name" value="PolX-like_BBD"/>
</dbReference>
<dbReference type="InterPro" id="IPR001584">
    <property type="entry name" value="Integrase_cat-core"/>
</dbReference>
<dbReference type="Pfam" id="PF00665">
    <property type="entry name" value="rve"/>
    <property type="match status" value="1"/>
</dbReference>
<dbReference type="Pfam" id="PF22936">
    <property type="entry name" value="Pol_BBD"/>
    <property type="match status" value="1"/>
</dbReference>
<dbReference type="Proteomes" id="UP001151760">
    <property type="component" value="Unassembled WGS sequence"/>
</dbReference>
<evidence type="ECO:0000313" key="6">
    <source>
        <dbReference type="Proteomes" id="UP001151760"/>
    </source>
</evidence>
<evidence type="ECO:0000256" key="3">
    <source>
        <dbReference type="SAM" id="MobiDB-lite"/>
    </source>
</evidence>
<feature type="region of interest" description="Disordered" evidence="3">
    <location>
        <begin position="1341"/>
        <end position="1363"/>
    </location>
</feature>
<feature type="compositionally biased region" description="Low complexity" evidence="3">
    <location>
        <begin position="762"/>
        <end position="774"/>
    </location>
</feature>
<keyword evidence="2" id="KW-0175">Coiled coil</keyword>
<dbReference type="InterPro" id="IPR025724">
    <property type="entry name" value="GAG-pre-integrase_dom"/>
</dbReference>
<feature type="region of interest" description="Disordered" evidence="3">
    <location>
        <begin position="1290"/>
        <end position="1314"/>
    </location>
</feature>
<feature type="compositionally biased region" description="Polar residues" evidence="3">
    <location>
        <begin position="678"/>
        <end position="687"/>
    </location>
</feature>
<evidence type="ECO:0000313" key="5">
    <source>
        <dbReference type="EMBL" id="GJT14072.1"/>
    </source>
</evidence>
<name>A0ABQ5BJ19_9ASTR</name>
<evidence type="ECO:0000256" key="2">
    <source>
        <dbReference type="SAM" id="Coils"/>
    </source>
</evidence>
<dbReference type="Gene3D" id="3.30.420.10">
    <property type="entry name" value="Ribonuclease H-like superfamily/Ribonuclease H"/>
    <property type="match status" value="1"/>
</dbReference>
<reference evidence="5" key="1">
    <citation type="journal article" date="2022" name="Int. J. Mol. Sci.">
        <title>Draft Genome of Tanacetum Coccineum: Genomic Comparison of Closely Related Tanacetum-Family Plants.</title>
        <authorList>
            <person name="Yamashiro T."/>
            <person name="Shiraishi A."/>
            <person name="Nakayama K."/>
            <person name="Satake H."/>
        </authorList>
    </citation>
    <scope>NUCLEOTIDE SEQUENCE</scope>
</reference>
<feature type="region of interest" description="Disordered" evidence="3">
    <location>
        <begin position="673"/>
        <end position="692"/>
    </location>
</feature>
<feature type="region of interest" description="Disordered" evidence="3">
    <location>
        <begin position="1068"/>
        <end position="1095"/>
    </location>
</feature>
<protein>
    <submittedName>
        <fullName evidence="5">Ribonuclease H-like domain-containing protein</fullName>
    </submittedName>
</protein>
<dbReference type="PANTHER" id="PTHR42648:SF32">
    <property type="entry name" value="RIBONUCLEASE H-LIKE DOMAIN, GAG-PRE-INTEGRASE DOMAIN PROTEIN-RELATED"/>
    <property type="match status" value="1"/>
</dbReference>